<evidence type="ECO:0000313" key="1">
    <source>
        <dbReference type="EMBL" id="NTF35546.1"/>
    </source>
</evidence>
<accession>A0ABX2J372</accession>
<keyword evidence="2" id="KW-1185">Reference proteome</keyword>
<name>A0ABX2J372_9HYPH</name>
<sequence length="201" mass="23629">MKLTETLAVILERLIEAMETDIALPIRVGPKQFGSAMPEYVHTQAEVFATQREDIAETMGQRTAFERKAVRAKLEKRRRCSAERISRMEETFEWVRKWIFDEEARQMLLAYAEVKARGWSWTKYVSNRNRRNPKKRAWVRQNCYRLISKSLQIIEQQIAKGGFFLHNGEALPMRQIEPKHECKSIRSDLRSWTASEEKPAA</sequence>
<reference evidence="1 2" key="1">
    <citation type="journal article" date="2020" name="Science">
        <title>Unexpected conservation and global transmission of agrobacterial virulence plasmids.</title>
        <authorList>
            <person name="Weisberg A.J."/>
            <person name="Davis E.W. 2nd"/>
            <person name="Tabima J."/>
            <person name="Belcher M.S."/>
            <person name="Miller M."/>
            <person name="Kuo C.H."/>
            <person name="Loper J.E."/>
            <person name="Grunwald N.J."/>
            <person name="Putnam M.L."/>
            <person name="Chang J.H."/>
        </authorList>
    </citation>
    <scope>NUCLEOTIDE SEQUENCE [LARGE SCALE GENOMIC DNA]</scope>
    <source>
        <strain evidence="1 2">A19/93</strain>
    </source>
</reference>
<organism evidence="1 2">
    <name type="scientific">Agrobacterium rubi</name>
    <dbReference type="NCBI Taxonomy" id="28099"/>
    <lineage>
        <taxon>Bacteria</taxon>
        <taxon>Pseudomonadati</taxon>
        <taxon>Pseudomonadota</taxon>
        <taxon>Alphaproteobacteria</taxon>
        <taxon>Hyphomicrobiales</taxon>
        <taxon>Rhizobiaceae</taxon>
        <taxon>Rhizobium/Agrobacterium group</taxon>
        <taxon>Agrobacterium</taxon>
    </lineage>
</organism>
<dbReference type="EMBL" id="JAAMCP010000001">
    <property type="protein sequence ID" value="NTF35546.1"/>
    <property type="molecule type" value="Genomic_DNA"/>
</dbReference>
<dbReference type="Proteomes" id="UP000822331">
    <property type="component" value="Unassembled WGS sequence"/>
</dbReference>
<dbReference type="RefSeq" id="WP_174003031.1">
    <property type="nucleotide sequence ID" value="NZ_JAAMCP010000001.1"/>
</dbReference>
<proteinExistence type="predicted"/>
<evidence type="ECO:0000313" key="2">
    <source>
        <dbReference type="Proteomes" id="UP000822331"/>
    </source>
</evidence>
<protein>
    <submittedName>
        <fullName evidence="1">Uncharacterized protein</fullName>
    </submittedName>
</protein>
<gene>
    <name evidence="1" type="ORF">G6L72_02300</name>
</gene>
<comment type="caution">
    <text evidence="1">The sequence shown here is derived from an EMBL/GenBank/DDBJ whole genome shotgun (WGS) entry which is preliminary data.</text>
</comment>